<dbReference type="CDD" id="cd00156">
    <property type="entry name" value="REC"/>
    <property type="match status" value="1"/>
</dbReference>
<dbReference type="InterPro" id="IPR001789">
    <property type="entry name" value="Sig_transdc_resp-reg_receiver"/>
</dbReference>
<evidence type="ECO:0000313" key="4">
    <source>
        <dbReference type="EMBL" id="BBO78689.1"/>
    </source>
</evidence>
<dbReference type="GO" id="GO:0000160">
    <property type="term" value="P:phosphorelay signal transduction system"/>
    <property type="evidence" value="ECO:0007669"/>
    <property type="project" value="InterPro"/>
</dbReference>
<proteinExistence type="predicted"/>
<dbReference type="Proteomes" id="UP000427769">
    <property type="component" value="Chromosome"/>
</dbReference>
<dbReference type="SUPFAM" id="SSF52172">
    <property type="entry name" value="CheY-like"/>
    <property type="match status" value="1"/>
</dbReference>
<feature type="modified residue" description="4-aspartylphosphate" evidence="2">
    <location>
        <position position="55"/>
    </location>
</feature>
<dbReference type="KEGG" id="dwd:DSCW_61060"/>
<dbReference type="AlphaFoldDB" id="A0A5K7ZEW0"/>
<sequence length="127" mass="14234">MSSPIRVLVVDDEPSIRNSLLEFLEDCQFAVSAADSAESALELIEHTPIDVAIVDIRLPKLDGDSFILQAHQRSPRMRFMIHTGSVEYKLPDELKGFGVTHDCVFLKPQMDLSVFETAIRKMMDAGE</sequence>
<dbReference type="Gene3D" id="3.40.50.2300">
    <property type="match status" value="1"/>
</dbReference>
<dbReference type="InterPro" id="IPR011006">
    <property type="entry name" value="CheY-like_superfamily"/>
</dbReference>
<dbReference type="Pfam" id="PF00072">
    <property type="entry name" value="Response_reg"/>
    <property type="match status" value="1"/>
</dbReference>
<dbReference type="PANTHER" id="PTHR44591">
    <property type="entry name" value="STRESS RESPONSE REGULATOR PROTEIN 1"/>
    <property type="match status" value="1"/>
</dbReference>
<accession>A0A5K7ZEW0</accession>
<gene>
    <name evidence="4" type="ORF">DSCW_61060</name>
</gene>
<name>A0A5K7ZEW0_9BACT</name>
<evidence type="ECO:0000259" key="3">
    <source>
        <dbReference type="PROSITE" id="PS50110"/>
    </source>
</evidence>
<protein>
    <recommendedName>
        <fullName evidence="3">Response regulatory domain-containing protein</fullName>
    </recommendedName>
</protein>
<feature type="domain" description="Response regulatory" evidence="3">
    <location>
        <begin position="6"/>
        <end position="122"/>
    </location>
</feature>
<evidence type="ECO:0000256" key="2">
    <source>
        <dbReference type="PROSITE-ProRule" id="PRU00169"/>
    </source>
</evidence>
<keyword evidence="5" id="KW-1185">Reference proteome</keyword>
<reference evidence="4 5" key="1">
    <citation type="submission" date="2019-11" db="EMBL/GenBank/DDBJ databases">
        <title>Comparative genomics of hydrocarbon-degrading Desulfosarcina strains.</title>
        <authorList>
            <person name="Watanabe M."/>
            <person name="Kojima H."/>
            <person name="Fukui M."/>
        </authorList>
    </citation>
    <scope>NUCLEOTIDE SEQUENCE [LARGE SCALE GENOMIC DNA]</scope>
    <source>
        <strain evidence="4 5">PP31</strain>
    </source>
</reference>
<dbReference type="PROSITE" id="PS50110">
    <property type="entry name" value="RESPONSE_REGULATORY"/>
    <property type="match status" value="1"/>
</dbReference>
<dbReference type="SMART" id="SM00448">
    <property type="entry name" value="REC"/>
    <property type="match status" value="1"/>
</dbReference>
<dbReference type="EMBL" id="AP021875">
    <property type="protein sequence ID" value="BBO78689.1"/>
    <property type="molecule type" value="Genomic_DNA"/>
</dbReference>
<dbReference type="PANTHER" id="PTHR44591:SF21">
    <property type="entry name" value="TWO-COMPONENT RESPONSE REGULATOR"/>
    <property type="match status" value="1"/>
</dbReference>
<dbReference type="InterPro" id="IPR050595">
    <property type="entry name" value="Bact_response_regulator"/>
</dbReference>
<evidence type="ECO:0000256" key="1">
    <source>
        <dbReference type="ARBA" id="ARBA00022553"/>
    </source>
</evidence>
<organism evidence="4 5">
    <name type="scientific">Desulfosarcina widdelii</name>
    <dbReference type="NCBI Taxonomy" id="947919"/>
    <lineage>
        <taxon>Bacteria</taxon>
        <taxon>Pseudomonadati</taxon>
        <taxon>Thermodesulfobacteriota</taxon>
        <taxon>Desulfobacteria</taxon>
        <taxon>Desulfobacterales</taxon>
        <taxon>Desulfosarcinaceae</taxon>
        <taxon>Desulfosarcina</taxon>
    </lineage>
</organism>
<keyword evidence="1 2" id="KW-0597">Phosphoprotein</keyword>
<evidence type="ECO:0000313" key="5">
    <source>
        <dbReference type="Proteomes" id="UP000427769"/>
    </source>
</evidence>